<evidence type="ECO:0000256" key="3">
    <source>
        <dbReference type="ARBA" id="ARBA00023002"/>
    </source>
</evidence>
<dbReference type="SUPFAM" id="SSF51735">
    <property type="entry name" value="NAD(P)-binding Rossmann-fold domains"/>
    <property type="match status" value="1"/>
</dbReference>
<dbReference type="CDD" id="cd05233">
    <property type="entry name" value="SDR_c"/>
    <property type="match status" value="1"/>
</dbReference>
<dbReference type="EMBL" id="MU004465">
    <property type="protein sequence ID" value="KAF2650157.1"/>
    <property type="molecule type" value="Genomic_DNA"/>
</dbReference>
<dbReference type="PANTHER" id="PTHR24321">
    <property type="entry name" value="DEHYDROGENASES, SHORT CHAIN"/>
    <property type="match status" value="1"/>
</dbReference>
<reference evidence="4" key="1">
    <citation type="journal article" date="2020" name="Stud. Mycol.">
        <title>101 Dothideomycetes genomes: a test case for predicting lifestyles and emergence of pathogens.</title>
        <authorList>
            <person name="Haridas S."/>
            <person name="Albert R."/>
            <person name="Binder M."/>
            <person name="Bloem J."/>
            <person name="Labutti K."/>
            <person name="Salamov A."/>
            <person name="Andreopoulos B."/>
            <person name="Baker S."/>
            <person name="Barry K."/>
            <person name="Bills G."/>
            <person name="Bluhm B."/>
            <person name="Cannon C."/>
            <person name="Castanera R."/>
            <person name="Culley D."/>
            <person name="Daum C."/>
            <person name="Ezra D."/>
            <person name="Gonzalez J."/>
            <person name="Henrissat B."/>
            <person name="Kuo A."/>
            <person name="Liang C."/>
            <person name="Lipzen A."/>
            <person name="Lutzoni F."/>
            <person name="Magnuson J."/>
            <person name="Mondo S."/>
            <person name="Nolan M."/>
            <person name="Ohm R."/>
            <person name="Pangilinan J."/>
            <person name="Park H.-J."/>
            <person name="Ramirez L."/>
            <person name="Alfaro M."/>
            <person name="Sun H."/>
            <person name="Tritt A."/>
            <person name="Yoshinaga Y."/>
            <person name="Zwiers L.-H."/>
            <person name="Turgeon B."/>
            <person name="Goodwin S."/>
            <person name="Spatafora J."/>
            <person name="Crous P."/>
            <person name="Grigoriev I."/>
        </authorList>
    </citation>
    <scope>NUCLEOTIDE SEQUENCE</scope>
    <source>
        <strain evidence="4">CBS 122681</strain>
    </source>
</reference>
<dbReference type="InterPro" id="IPR020904">
    <property type="entry name" value="Sc_DH/Rdtase_CS"/>
</dbReference>
<dbReference type="InterPro" id="IPR036291">
    <property type="entry name" value="NAD(P)-bd_dom_sf"/>
</dbReference>
<evidence type="ECO:0000313" key="5">
    <source>
        <dbReference type="Proteomes" id="UP000799324"/>
    </source>
</evidence>
<dbReference type="OrthoDB" id="1669814at2759"/>
<dbReference type="Proteomes" id="UP000799324">
    <property type="component" value="Unassembled WGS sequence"/>
</dbReference>
<accession>A0A6A6SSY9</accession>
<dbReference type="PANTHER" id="PTHR24321:SF8">
    <property type="entry name" value="ESTRADIOL 17-BETA-DEHYDROGENASE 8-RELATED"/>
    <property type="match status" value="1"/>
</dbReference>
<dbReference type="PROSITE" id="PS00061">
    <property type="entry name" value="ADH_SHORT"/>
    <property type="match status" value="1"/>
</dbReference>
<sequence>MAPTADLPSNGTATLSPYAVNTQPFAGKVITVTGASRGTGLALCKYLLARGATVSMCATSAENLAKASAEIDAEFPEAKGRYWTSVVDISKLETVQSWIKQTVEKFGPLDGCANVAAQEQREIYPITMLDATYFSNLLNVNVTGTFHCLQEEMKVIKDGGAIVNVGSITSNYASAGVAAYVAAKHALIGLTKVAAFEGAPRGIRVNALCPGCINTEMMAKPFNSPAGEFHLTASNIPMILKRDLAEPWEIAASIAFLLGDESKYVTKAAWYVDGGWVEGSYSSG</sequence>
<protein>
    <submittedName>
        <fullName evidence="4">NAD(P)-binding protein</fullName>
    </submittedName>
</protein>
<dbReference type="Pfam" id="PF13561">
    <property type="entry name" value="adh_short_C2"/>
    <property type="match status" value="1"/>
</dbReference>
<comment type="similarity">
    <text evidence="1">Belongs to the short-chain dehydrogenases/reductases (SDR) family.</text>
</comment>
<evidence type="ECO:0000313" key="4">
    <source>
        <dbReference type="EMBL" id="KAF2650157.1"/>
    </source>
</evidence>
<evidence type="ECO:0000256" key="2">
    <source>
        <dbReference type="ARBA" id="ARBA00022857"/>
    </source>
</evidence>
<proteinExistence type="inferred from homology"/>
<dbReference type="Gene3D" id="3.40.50.720">
    <property type="entry name" value="NAD(P)-binding Rossmann-like Domain"/>
    <property type="match status" value="1"/>
</dbReference>
<gene>
    <name evidence="4" type="ORF">K491DRAFT_609379</name>
</gene>
<dbReference type="InterPro" id="IPR002347">
    <property type="entry name" value="SDR_fam"/>
</dbReference>
<dbReference type="GO" id="GO:0016491">
    <property type="term" value="F:oxidoreductase activity"/>
    <property type="evidence" value="ECO:0007669"/>
    <property type="project" value="UniProtKB-KW"/>
</dbReference>
<keyword evidence="5" id="KW-1185">Reference proteome</keyword>
<organism evidence="4 5">
    <name type="scientific">Lophiostoma macrostomum CBS 122681</name>
    <dbReference type="NCBI Taxonomy" id="1314788"/>
    <lineage>
        <taxon>Eukaryota</taxon>
        <taxon>Fungi</taxon>
        <taxon>Dikarya</taxon>
        <taxon>Ascomycota</taxon>
        <taxon>Pezizomycotina</taxon>
        <taxon>Dothideomycetes</taxon>
        <taxon>Pleosporomycetidae</taxon>
        <taxon>Pleosporales</taxon>
        <taxon>Lophiostomataceae</taxon>
        <taxon>Lophiostoma</taxon>
    </lineage>
</organism>
<dbReference type="PRINTS" id="PR00081">
    <property type="entry name" value="GDHRDH"/>
</dbReference>
<name>A0A6A6SSY9_9PLEO</name>
<dbReference type="AlphaFoldDB" id="A0A6A6SSY9"/>
<keyword evidence="2" id="KW-0521">NADP</keyword>
<dbReference type="FunFam" id="3.40.50.720:FF:000084">
    <property type="entry name" value="Short-chain dehydrogenase reductase"/>
    <property type="match status" value="1"/>
</dbReference>
<keyword evidence="3" id="KW-0560">Oxidoreductase</keyword>
<evidence type="ECO:0000256" key="1">
    <source>
        <dbReference type="ARBA" id="ARBA00006484"/>
    </source>
</evidence>